<dbReference type="PANTHER" id="PTHR12138">
    <property type="entry name" value="PRIMATE-EXPANDED PROTEIN FAMILY"/>
    <property type="match status" value="1"/>
</dbReference>
<reference evidence="1" key="2">
    <citation type="submission" date="2025-08" db="UniProtKB">
        <authorList>
            <consortium name="Ensembl"/>
        </authorList>
    </citation>
    <scope>IDENTIFICATION</scope>
</reference>
<evidence type="ECO:0000313" key="1">
    <source>
        <dbReference type="Ensembl" id="ENSPANP00000047918.1"/>
    </source>
</evidence>
<reference evidence="1 2" key="1">
    <citation type="submission" date="2012-03" db="EMBL/GenBank/DDBJ databases">
        <title>Whole Genome Assembly of Papio anubis.</title>
        <authorList>
            <person name="Liu Y.L."/>
            <person name="Abraham K.A."/>
            <person name="Akbar H.A."/>
            <person name="Ali S.A."/>
            <person name="Anosike U.A."/>
            <person name="Aqrawi P.A."/>
            <person name="Arias F.A."/>
            <person name="Attaway T.A."/>
            <person name="Awwad R.A."/>
            <person name="Babu C.B."/>
            <person name="Bandaranaike D.B."/>
            <person name="Battles P.B."/>
            <person name="Bell A.B."/>
            <person name="Beltran B.B."/>
            <person name="Berhane-Mersha D.B."/>
            <person name="Bess C.B."/>
            <person name="Bickham C.B."/>
            <person name="Bolden T.B."/>
            <person name="Carter K.C."/>
            <person name="Chau D.C."/>
            <person name="Chavez A.C."/>
            <person name="Clerc-Blankenburg K.C."/>
            <person name="Coyle M.C."/>
            <person name="Dao M.D."/>
            <person name="Davila M.L.D."/>
            <person name="Davy-Carroll L.D."/>
            <person name="Denson S.D."/>
            <person name="Dinh H.D."/>
            <person name="Fernandez S.F."/>
            <person name="Fernando P.F."/>
            <person name="Forbes L.F."/>
            <person name="Francis C.F."/>
            <person name="Francisco L.F."/>
            <person name="Fu Q.F."/>
            <person name="Garcia-Iii R.G."/>
            <person name="Garrett T.G."/>
            <person name="Gross S.G."/>
            <person name="Gubbala S.G."/>
            <person name="Hirani K.H."/>
            <person name="Hogues M.H."/>
            <person name="Hollins B.H."/>
            <person name="Jackson L.J."/>
            <person name="Javaid M.J."/>
            <person name="Jhangiani S.J."/>
            <person name="Johnson A.J."/>
            <person name="Johnson B.J."/>
            <person name="Jones J.J."/>
            <person name="Joshi V.J."/>
            <person name="Kalu J.K."/>
            <person name="Khan N.K."/>
            <person name="Korchina V.K."/>
            <person name="Kovar C.K."/>
            <person name="Lago L.L."/>
            <person name="Lara F.L."/>
            <person name="Le T.-K.L."/>
            <person name="Lee S.L."/>
            <person name="Legall-Iii F.L."/>
            <person name="Lemon S.L."/>
            <person name="Liu J.L."/>
            <person name="Liu Y.-S.L."/>
            <person name="Liyanage D.L."/>
            <person name="Lopez J.L."/>
            <person name="Lorensuhewa L.L."/>
            <person name="Mata R.M."/>
            <person name="Mathew T.M."/>
            <person name="Mercado C.M."/>
            <person name="Mercado I.M."/>
            <person name="Morales K.M."/>
            <person name="Morgan M.M."/>
            <person name="Munidasa M.M."/>
            <person name="Ngo D.N."/>
            <person name="Nguyen L.N."/>
            <person name="Nguyen T.N."/>
            <person name="Nguyen N.N."/>
            <person name="Obregon M.O."/>
            <person name="Okwuonu G.O."/>
            <person name="Ongeri F.O."/>
            <person name="Onwere C.O."/>
            <person name="Osifeso I.O."/>
            <person name="Parra A.P."/>
            <person name="Patil S.P."/>
            <person name="Perez A.P."/>
            <person name="Perez Y.P."/>
            <person name="Pham C.P."/>
            <person name="Pu L.-L.P."/>
            <person name="Puazo M.P."/>
            <person name="Quiroz J.Q."/>
            <person name="Rouhana J.R."/>
            <person name="Ruiz M.R."/>
            <person name="Ruiz S.-J.R."/>
            <person name="Saada N.S."/>
            <person name="Santibanez J.S."/>
            <person name="Scheel M.S."/>
            <person name="Schneider B.S."/>
            <person name="Simmons D.S."/>
            <person name="Sisson I.S."/>
            <person name="Tang L.-Y.T."/>
            <person name="Thornton R.T."/>
            <person name="Tisius J.T."/>
            <person name="Toledanes G.T."/>
            <person name="Trejos Z.T."/>
            <person name="Usmani K.U."/>
            <person name="Varghese R.V."/>
            <person name="Vattathil S.V."/>
            <person name="Vee V.V."/>
            <person name="Walker D.W."/>
            <person name="Weissenberger G.W."/>
            <person name="White C.W."/>
            <person name="Williams A.W."/>
            <person name="Woodworth J.W."/>
            <person name="Wright R.W."/>
            <person name="Zhu Y.Z."/>
            <person name="Han Y.H."/>
            <person name="Newsham I.N."/>
            <person name="Nazareth L.N."/>
            <person name="Worley K.W."/>
            <person name="Muzny D.M."/>
            <person name="Rogers J.R."/>
            <person name="Gibbs R.G."/>
        </authorList>
    </citation>
    <scope>NUCLEOTIDE SEQUENCE [LARGE SCALE GENOMIC DNA]</scope>
</reference>
<keyword evidence="2" id="KW-1185">Reference proteome</keyword>
<accession>A0A8I5MUP0</accession>
<evidence type="ECO:0000313" key="2">
    <source>
        <dbReference type="Proteomes" id="UP000028761"/>
    </source>
</evidence>
<dbReference type="Proteomes" id="UP000028761">
    <property type="component" value="Chromosome 12"/>
</dbReference>
<dbReference type="Ensembl" id="ENSPANT00000080014.1">
    <property type="protein sequence ID" value="ENSPANP00000047918.1"/>
    <property type="gene ID" value="ENSPANG00000049873.1"/>
</dbReference>
<dbReference type="AlphaFoldDB" id="A0A8I5MUP0"/>
<dbReference type="PRINTS" id="PR02045">
    <property type="entry name" value="F138DOMAIN"/>
</dbReference>
<reference evidence="1" key="3">
    <citation type="submission" date="2025-09" db="UniProtKB">
        <authorList>
            <consortium name="Ensembl"/>
        </authorList>
    </citation>
    <scope>IDENTIFICATION</scope>
</reference>
<dbReference type="GeneTree" id="ENSGT01150000286943"/>
<proteinExistence type="predicted"/>
<sequence length="146" mass="15852">MLECSGVISAHCNLHFLGSRNSPASASYLGLQMGFHHVGQAGLELLTSEDPLASASQSAGITGVSHHTWPANGFLMNPMCAALLPNVPRLAGEHPHSARRRRSVQVWRGEHISQWKTKGVPANEPKEGERKRDRVSLCCPGWRVVA</sequence>
<dbReference type="PANTHER" id="PTHR12138:SF162">
    <property type="entry name" value="CHROMOSOME UNDETERMINED SCAFFOLD_275, WHOLE GENOME SHOTGUN SEQUENCE"/>
    <property type="match status" value="1"/>
</dbReference>
<organism evidence="1 2">
    <name type="scientific">Papio anubis</name>
    <name type="common">Olive baboon</name>
    <dbReference type="NCBI Taxonomy" id="9555"/>
    <lineage>
        <taxon>Eukaryota</taxon>
        <taxon>Metazoa</taxon>
        <taxon>Chordata</taxon>
        <taxon>Craniata</taxon>
        <taxon>Vertebrata</taxon>
        <taxon>Euteleostomi</taxon>
        <taxon>Mammalia</taxon>
        <taxon>Eutheria</taxon>
        <taxon>Euarchontoglires</taxon>
        <taxon>Primates</taxon>
        <taxon>Haplorrhini</taxon>
        <taxon>Catarrhini</taxon>
        <taxon>Cercopithecidae</taxon>
        <taxon>Cercopithecinae</taxon>
        <taxon>Papio</taxon>
    </lineage>
</organism>
<name>A0A8I5MUP0_PAPAN</name>
<protein>
    <submittedName>
        <fullName evidence="1">Uncharacterized protein</fullName>
    </submittedName>
</protein>